<dbReference type="Gene3D" id="3.40.30.10">
    <property type="entry name" value="Glutaredoxin"/>
    <property type="match status" value="1"/>
</dbReference>
<dbReference type="PANTHER" id="PTHR42852:SF13">
    <property type="entry name" value="PROTEIN DIPZ"/>
    <property type="match status" value="1"/>
</dbReference>
<dbReference type="SUPFAM" id="SSF52833">
    <property type="entry name" value="Thioredoxin-like"/>
    <property type="match status" value="1"/>
</dbReference>
<dbReference type="InterPro" id="IPR006311">
    <property type="entry name" value="TAT_signal"/>
</dbReference>
<organism evidence="2 3">
    <name type="scientific">Ideonella paludis</name>
    <dbReference type="NCBI Taxonomy" id="1233411"/>
    <lineage>
        <taxon>Bacteria</taxon>
        <taxon>Pseudomonadati</taxon>
        <taxon>Pseudomonadota</taxon>
        <taxon>Betaproteobacteria</taxon>
        <taxon>Burkholderiales</taxon>
        <taxon>Sphaerotilaceae</taxon>
        <taxon>Ideonella</taxon>
    </lineage>
</organism>
<reference evidence="2 3" key="1">
    <citation type="submission" date="2021-04" db="EMBL/GenBank/DDBJ databases">
        <title>The genome sequence of type strain Ideonella paludis KCTC 32238.</title>
        <authorList>
            <person name="Liu Y."/>
        </authorList>
    </citation>
    <scope>NUCLEOTIDE SEQUENCE [LARGE SCALE GENOMIC DNA]</scope>
    <source>
        <strain evidence="2 3">KCTC 32238</strain>
    </source>
</reference>
<dbReference type="RefSeq" id="WP_210808180.1">
    <property type="nucleotide sequence ID" value="NZ_JAGQDG010000003.1"/>
</dbReference>
<proteinExistence type="predicted"/>
<dbReference type="InterPro" id="IPR036249">
    <property type="entry name" value="Thioredoxin-like_sf"/>
</dbReference>
<evidence type="ECO:0000259" key="1">
    <source>
        <dbReference type="PROSITE" id="PS51352"/>
    </source>
</evidence>
<evidence type="ECO:0000313" key="2">
    <source>
        <dbReference type="EMBL" id="MBQ0935321.1"/>
    </source>
</evidence>
<dbReference type="InterPro" id="IPR000866">
    <property type="entry name" value="AhpC/TSA"/>
</dbReference>
<dbReference type="EMBL" id="JAGQDG010000003">
    <property type="protein sequence ID" value="MBQ0935321.1"/>
    <property type="molecule type" value="Genomic_DNA"/>
</dbReference>
<sequence length="181" mass="19933">MNSPSPIPRPLGLSRRRWAQACAAWVCTGMRAGSAQTPGAAPAQMAWPSQLPLLDAPPLSEEQLRSKPCVLVFFSIDCPYCRRHNQRLNKLAAQYGDRIRVIGAATDTDLNALRHYRDSQGLSFALSAGSQALRARVTPRKVIPFTAVIAADGSFKERIPGEMTEEDIMGLVRWAPKGEYR</sequence>
<evidence type="ECO:0000313" key="3">
    <source>
        <dbReference type="Proteomes" id="UP000672097"/>
    </source>
</evidence>
<comment type="caution">
    <text evidence="2">The sequence shown here is derived from an EMBL/GenBank/DDBJ whole genome shotgun (WGS) entry which is preliminary data.</text>
</comment>
<protein>
    <submittedName>
        <fullName evidence="2">TlpA family protein disulfide reductase</fullName>
    </submittedName>
</protein>
<keyword evidence="3" id="KW-1185">Reference proteome</keyword>
<feature type="domain" description="Thioredoxin" evidence="1">
    <location>
        <begin position="40"/>
        <end position="177"/>
    </location>
</feature>
<gene>
    <name evidence="2" type="ORF">KAK11_08280</name>
</gene>
<name>A0ABS5DVZ2_9BURK</name>
<dbReference type="PANTHER" id="PTHR42852">
    <property type="entry name" value="THIOL:DISULFIDE INTERCHANGE PROTEIN DSBE"/>
    <property type="match status" value="1"/>
</dbReference>
<dbReference type="InterPro" id="IPR013766">
    <property type="entry name" value="Thioredoxin_domain"/>
</dbReference>
<dbReference type="PROSITE" id="PS51318">
    <property type="entry name" value="TAT"/>
    <property type="match status" value="1"/>
</dbReference>
<accession>A0ABS5DVZ2</accession>
<dbReference type="CDD" id="cd02966">
    <property type="entry name" value="TlpA_like_family"/>
    <property type="match status" value="1"/>
</dbReference>
<dbReference type="Pfam" id="PF00578">
    <property type="entry name" value="AhpC-TSA"/>
    <property type="match status" value="1"/>
</dbReference>
<dbReference type="PROSITE" id="PS51352">
    <property type="entry name" value="THIOREDOXIN_2"/>
    <property type="match status" value="1"/>
</dbReference>
<dbReference type="InterPro" id="IPR050553">
    <property type="entry name" value="Thioredoxin_ResA/DsbE_sf"/>
</dbReference>
<dbReference type="Proteomes" id="UP000672097">
    <property type="component" value="Unassembled WGS sequence"/>
</dbReference>